<dbReference type="SUPFAM" id="SSF74863">
    <property type="entry name" value="Thiol:disulfide interchange protein DsbD, N-terminal domain (DsbD-alpha)"/>
    <property type="match status" value="1"/>
</dbReference>
<protein>
    <recommendedName>
        <fullName evidence="2">Thiol:disulfide interchange protein DsbD N-terminal domain-containing protein</fullName>
    </recommendedName>
</protein>
<dbReference type="Pfam" id="PF11412">
    <property type="entry name" value="DsbD_N"/>
    <property type="match status" value="1"/>
</dbReference>
<organism evidence="3 4">
    <name type="scientific">Pedobacter frigoris</name>
    <dbReference type="NCBI Taxonomy" id="2571272"/>
    <lineage>
        <taxon>Bacteria</taxon>
        <taxon>Pseudomonadati</taxon>
        <taxon>Bacteroidota</taxon>
        <taxon>Sphingobacteriia</taxon>
        <taxon>Sphingobacteriales</taxon>
        <taxon>Sphingobacteriaceae</taxon>
        <taxon>Pedobacter</taxon>
    </lineage>
</organism>
<keyword evidence="4" id="KW-1185">Reference proteome</keyword>
<comment type="caution">
    <text evidence="3">The sequence shown here is derived from an EMBL/GenBank/DDBJ whole genome shotgun (WGS) entry which is preliminary data.</text>
</comment>
<dbReference type="AlphaFoldDB" id="A0A4U1CQ49"/>
<gene>
    <name evidence="3" type="ORF">FA047_06055</name>
</gene>
<reference evidence="3 4" key="1">
    <citation type="submission" date="2019-04" db="EMBL/GenBank/DDBJ databases">
        <title>Pedobacter sp. RP-3-15 sp. nov., isolated from Arctic soil.</title>
        <authorList>
            <person name="Dahal R.H."/>
            <person name="Kim D.-U."/>
        </authorList>
    </citation>
    <scope>NUCLEOTIDE SEQUENCE [LARGE SCALE GENOMIC DNA]</scope>
    <source>
        <strain evidence="3 4">RP-3-15</strain>
    </source>
</reference>
<feature type="chain" id="PRO_5020887761" description="Thiol:disulfide interchange protein DsbD N-terminal domain-containing protein" evidence="1">
    <location>
        <begin position="20"/>
        <end position="644"/>
    </location>
</feature>
<dbReference type="Proteomes" id="UP000307244">
    <property type="component" value="Unassembled WGS sequence"/>
</dbReference>
<dbReference type="InterPro" id="IPR036929">
    <property type="entry name" value="DsbDN_sf"/>
</dbReference>
<feature type="domain" description="Thiol:disulfide interchange protein DsbD N-terminal" evidence="2">
    <location>
        <begin position="536"/>
        <end position="633"/>
    </location>
</feature>
<proteinExistence type="predicted"/>
<evidence type="ECO:0000256" key="1">
    <source>
        <dbReference type="SAM" id="SignalP"/>
    </source>
</evidence>
<evidence type="ECO:0000259" key="2">
    <source>
        <dbReference type="Pfam" id="PF11412"/>
    </source>
</evidence>
<dbReference type="OrthoDB" id="243450at2"/>
<dbReference type="Gene3D" id="2.60.40.1250">
    <property type="entry name" value="Thiol:disulfide interchange protein DsbD, N-terminal domain"/>
    <property type="match status" value="1"/>
</dbReference>
<sequence length="644" mass="73334">MKRFIVILAVFALSIQVYAQKQAPLKKFRVLYVGGSANWESVHFTGKPDEMKKDVTQRMASFETMLKRYFAEVKVIDASAYTQSLSDQYDVTVMDGTPKPISQRQNITDASGKLTKIIPAGYLTEDFNKPMLFIGELGEKMGRSIGLKLDWYCLCLDADAHNMRKDHQIFKGPFPVKMTMITKSTPEDAFHYEYFLGKKTPETLPMWKVQTKGYITDKNFRIGMVARPWGFEDSPDAEFISSGVCQKTLDAVALGRHGNFFHWGFAASPEFMTEEAKTVLANSIAYISKFNGKGVIARKYLDRRATREYLKERKYLATKTAYNARLASEEKFAKQMLAEKAKAEVKKANGENLDQAAQMALNYKASPPQSYESFLKGRYGDLFDKFGTDEAAYARYFDENKDYFYSEDEMYKLNIDEDVKSLGIPYYDKKILDKAIGMLESGNDVAKGKRILNRYTMVNFDTPGQWRAWFDKHESKMFFTETGGYYFLIDTYDKTIPGNEYKKPGIQKVSYNKIQTGKTSHENAVAVATGLVDLGNHKKEIVIKFKVHPGYHMYANVAKEDPYIVTEVKIDLPAGYKKVGGLRMPSFNYFNDKGTTVYENEIMFVQEVSGNGKGEAVCSVSYQCCDSQICFPPVIDDKYKVEIN</sequence>
<dbReference type="InterPro" id="IPR028250">
    <property type="entry name" value="DsbDN"/>
</dbReference>
<dbReference type="RefSeq" id="WP_136835051.1">
    <property type="nucleotide sequence ID" value="NZ_SWBQ01000001.1"/>
</dbReference>
<feature type="signal peptide" evidence="1">
    <location>
        <begin position="1"/>
        <end position="19"/>
    </location>
</feature>
<keyword evidence="1" id="KW-0732">Signal</keyword>
<dbReference type="EMBL" id="SWBQ01000001">
    <property type="protein sequence ID" value="TKC09643.1"/>
    <property type="molecule type" value="Genomic_DNA"/>
</dbReference>
<name>A0A4U1CQ49_9SPHI</name>
<accession>A0A4U1CQ49</accession>
<evidence type="ECO:0000313" key="4">
    <source>
        <dbReference type="Proteomes" id="UP000307244"/>
    </source>
</evidence>
<evidence type="ECO:0000313" key="3">
    <source>
        <dbReference type="EMBL" id="TKC09643.1"/>
    </source>
</evidence>